<evidence type="ECO:0000256" key="15">
    <source>
        <dbReference type="SAM" id="SignalP"/>
    </source>
</evidence>
<evidence type="ECO:0000256" key="4">
    <source>
        <dbReference type="ARBA" id="ARBA00012449"/>
    </source>
</evidence>
<evidence type="ECO:0000256" key="13">
    <source>
        <dbReference type="ARBA" id="ARBA00033450"/>
    </source>
</evidence>
<evidence type="ECO:0000313" key="20">
    <source>
        <dbReference type="EMBL" id="ROQ21945.1"/>
    </source>
</evidence>
<evidence type="ECO:0000259" key="19">
    <source>
        <dbReference type="Pfam" id="PF22456"/>
    </source>
</evidence>
<comment type="cofactor">
    <cofactor evidence="1">
        <name>Zn(2+)</name>
        <dbReference type="ChEBI" id="CHEBI:29105"/>
    </cofactor>
</comment>
<dbReference type="InterPro" id="IPR011249">
    <property type="entry name" value="Metalloenz_LuxS/M16"/>
</dbReference>
<dbReference type="FunFam" id="3.30.830.10:FF:000012">
    <property type="entry name" value="Protease 3"/>
    <property type="match status" value="1"/>
</dbReference>
<dbReference type="Pfam" id="PF16187">
    <property type="entry name" value="Peptidase_M16_M"/>
    <property type="match status" value="1"/>
</dbReference>
<accession>A0A3N1P0G5</accession>
<keyword evidence="10" id="KW-0482">Metalloprotease</keyword>
<dbReference type="GO" id="GO:0004222">
    <property type="term" value="F:metalloendopeptidase activity"/>
    <property type="evidence" value="ECO:0007669"/>
    <property type="project" value="UniProtKB-EC"/>
</dbReference>
<feature type="chain" id="PRO_5018123227" description="Protease 3" evidence="15">
    <location>
        <begin position="23"/>
        <end position="946"/>
    </location>
</feature>
<dbReference type="InterPro" id="IPR007863">
    <property type="entry name" value="Peptidase_M16_C"/>
</dbReference>
<dbReference type="Pfam" id="PF05193">
    <property type="entry name" value="Peptidase_M16_C"/>
    <property type="match status" value="1"/>
</dbReference>
<dbReference type="GO" id="GO:0006508">
    <property type="term" value="P:proteolysis"/>
    <property type="evidence" value="ECO:0007669"/>
    <property type="project" value="UniProtKB-KW"/>
</dbReference>
<keyword evidence="6" id="KW-0645">Protease</keyword>
<evidence type="ECO:0000256" key="10">
    <source>
        <dbReference type="ARBA" id="ARBA00023049"/>
    </source>
</evidence>
<reference evidence="20 21" key="1">
    <citation type="submission" date="2018-11" db="EMBL/GenBank/DDBJ databases">
        <title>Genomic Encyclopedia of Type Strains, Phase IV (KMG-IV): sequencing the most valuable type-strain genomes for metagenomic binning, comparative biology and taxonomic classification.</title>
        <authorList>
            <person name="Goeker M."/>
        </authorList>
    </citation>
    <scope>NUCLEOTIDE SEQUENCE [LARGE SCALE GENOMIC DNA]</scope>
    <source>
        <strain evidence="20 21">DSM 21945</strain>
    </source>
</reference>
<dbReference type="Pfam" id="PF22456">
    <property type="entry name" value="PqqF-like_C_4"/>
    <property type="match status" value="1"/>
</dbReference>
<gene>
    <name evidence="20" type="ORF">EDC28_11147</name>
</gene>
<evidence type="ECO:0000256" key="8">
    <source>
        <dbReference type="ARBA" id="ARBA00022801"/>
    </source>
</evidence>
<organism evidence="20 21">
    <name type="scientific">Gallaecimonas pentaromativorans</name>
    <dbReference type="NCBI Taxonomy" id="584787"/>
    <lineage>
        <taxon>Bacteria</taxon>
        <taxon>Pseudomonadati</taxon>
        <taxon>Pseudomonadota</taxon>
        <taxon>Gammaproteobacteria</taxon>
        <taxon>Enterobacterales</taxon>
        <taxon>Gallaecimonadaceae</taxon>
        <taxon>Gallaecimonas</taxon>
    </lineage>
</organism>
<dbReference type="AlphaFoldDB" id="A0A3N1P0G5"/>
<keyword evidence="8" id="KW-0378">Hydrolase</keyword>
<evidence type="ECO:0000256" key="12">
    <source>
        <dbReference type="ARBA" id="ARBA00031184"/>
    </source>
</evidence>
<evidence type="ECO:0000256" key="2">
    <source>
        <dbReference type="ARBA" id="ARBA00002184"/>
    </source>
</evidence>
<evidence type="ECO:0000256" key="11">
    <source>
        <dbReference type="ARBA" id="ARBA00029597"/>
    </source>
</evidence>
<feature type="domain" description="Peptidase M16 N-terminal" evidence="16">
    <location>
        <begin position="52"/>
        <end position="186"/>
    </location>
</feature>
<dbReference type="EMBL" id="RJUL01000011">
    <property type="protein sequence ID" value="ROQ21945.1"/>
    <property type="molecule type" value="Genomic_DNA"/>
</dbReference>
<feature type="domain" description="Peptidase M16 middle/third" evidence="18">
    <location>
        <begin position="396"/>
        <end position="669"/>
    </location>
</feature>
<evidence type="ECO:0000256" key="14">
    <source>
        <dbReference type="RuleBase" id="RU004447"/>
    </source>
</evidence>
<evidence type="ECO:0000256" key="1">
    <source>
        <dbReference type="ARBA" id="ARBA00001947"/>
    </source>
</evidence>
<dbReference type="FunFam" id="3.30.830.10:FF:000005">
    <property type="entry name" value="nardilysin isoform X1"/>
    <property type="match status" value="1"/>
</dbReference>
<protein>
    <recommendedName>
        <fullName evidence="5">Protease 3</fullName>
        <ecNumber evidence="4">3.4.24.55</ecNumber>
    </recommendedName>
    <alternativeName>
        <fullName evidence="13">Pitrilysin</fullName>
    </alternativeName>
    <alternativeName>
        <fullName evidence="12">Protease III</fullName>
    </alternativeName>
    <alternativeName>
        <fullName evidence="11">Protease pi</fullName>
    </alternativeName>
</protein>
<keyword evidence="7" id="KW-0479">Metal-binding</keyword>
<dbReference type="SUPFAM" id="SSF63411">
    <property type="entry name" value="LuxS/MPP-like metallohydrolase"/>
    <property type="match status" value="4"/>
</dbReference>
<comment type="function">
    <text evidence="2">Endopeptidase that degrades small peptides of less than 7 kDa, such as glucagon and insulin.</text>
</comment>
<comment type="caution">
    <text evidence="20">The sequence shown here is derived from an EMBL/GenBank/DDBJ whole genome shotgun (WGS) entry which is preliminary data.</text>
</comment>
<dbReference type="RefSeq" id="WP_170164164.1">
    <property type="nucleotide sequence ID" value="NZ_RJUL01000011.1"/>
</dbReference>
<evidence type="ECO:0000313" key="21">
    <source>
        <dbReference type="Proteomes" id="UP000268033"/>
    </source>
</evidence>
<proteinExistence type="inferred from homology"/>
<dbReference type="InterPro" id="IPR011765">
    <property type="entry name" value="Pept_M16_N"/>
</dbReference>
<dbReference type="GO" id="GO:0046872">
    <property type="term" value="F:metal ion binding"/>
    <property type="evidence" value="ECO:0007669"/>
    <property type="project" value="UniProtKB-KW"/>
</dbReference>
<evidence type="ECO:0000256" key="5">
    <source>
        <dbReference type="ARBA" id="ARBA00017565"/>
    </source>
</evidence>
<dbReference type="Gene3D" id="3.30.830.10">
    <property type="entry name" value="Metalloenzyme, LuxS/M16 peptidase-like"/>
    <property type="match status" value="4"/>
</dbReference>
<dbReference type="GO" id="GO:0005737">
    <property type="term" value="C:cytoplasm"/>
    <property type="evidence" value="ECO:0007669"/>
    <property type="project" value="UniProtKB-ARBA"/>
</dbReference>
<dbReference type="PROSITE" id="PS00143">
    <property type="entry name" value="INSULINASE"/>
    <property type="match status" value="1"/>
</dbReference>
<comment type="similarity">
    <text evidence="3 14">Belongs to the peptidase M16 family.</text>
</comment>
<feature type="domain" description="Peptidase M16 C-terminal" evidence="17">
    <location>
        <begin position="215"/>
        <end position="390"/>
    </location>
</feature>
<dbReference type="EC" id="3.4.24.55" evidence="4"/>
<keyword evidence="21" id="KW-1185">Reference proteome</keyword>
<evidence type="ECO:0000259" key="17">
    <source>
        <dbReference type="Pfam" id="PF05193"/>
    </source>
</evidence>
<dbReference type="PROSITE" id="PS51257">
    <property type="entry name" value="PROKAR_LIPOPROTEIN"/>
    <property type="match status" value="1"/>
</dbReference>
<name>A0A3N1P0G5_9GAMM</name>
<feature type="signal peptide" evidence="15">
    <location>
        <begin position="1"/>
        <end position="22"/>
    </location>
</feature>
<evidence type="ECO:0000259" key="18">
    <source>
        <dbReference type="Pfam" id="PF16187"/>
    </source>
</evidence>
<dbReference type="InterPro" id="IPR032632">
    <property type="entry name" value="Peptidase_M16_M"/>
</dbReference>
<dbReference type="PANTHER" id="PTHR43690">
    <property type="entry name" value="NARDILYSIN"/>
    <property type="match status" value="1"/>
</dbReference>
<dbReference type="InterPro" id="IPR050626">
    <property type="entry name" value="Peptidase_M16"/>
</dbReference>
<sequence>MVLRATALVVLMAASLAGCQHTATPPVDPNAVITSPADTFSYRYLTLDNGLRVVLASDPKADKAAASLMVGVGSTADPKGREGLAHFLEHMLFISTDKYPKVDEYMHFIEANGGSTNAYTAQTKTDFFFDVAPDKFAPALDRFAQFFIAPTLDPQYVDREKHAVYSEYQLKKKDDGRRINAVLNATGNPANPAARFAVGDLDTLADRQGDKVWSDLKAFHDRYYHAGNMTLALVGKDSLDDLEKLARQTFTAIPAGPANPVRITEAPFMPSQLGVRIDIAPLKDFRSLMLRFPVPSSQPYYLEKPLDYIASMLSNAAPGSLYTTLKESGWIDSMSAYQDGPDDYQLFSINFNLTEQGAKHVDDITAATFAYLHKLQREGVSDDFFNELKKAGNLDFRFQDKANSQALANYLAGNMQEVAPAHLMDAGFVYQTYNPALIHDYLSRLTPSNLRQVVILPGVKIDKVEPHYQAPYAIKALSPELKDSWAKAEAELALPPANPYLPDDPKVKAIKGDATLPAEIVKEPGISVWALQDPQFRVPKAEKRVALMRPIDNIQDSVMNSLYADLVNEALESEAYPASQAGLYYNLSAISNGLIYSLSGYDEKQPLLEDKIWTALALSDLSRSKFRQYRDQMVRQLRNFSQDWPVRQLFASLNASMVKEAYPPIERADALSRVNYRQFMGFVQHYRDQLYLQALAIGNISPGEAASWGKSMENMLVRDAQRIDKPQTHYANIPAGAELARQLTIDHHDSALVMIYQGHHTDAAAKARWALLGQVIGQPFFAKLRTEQQLGYVVQAGASSVGLSPVLQFIIQSPVADPYSLKGHVEDFLTQFGIELAGMSPEQFEEQKAGLINSINEADKQLGDKTNRYWSYLNNDRPFDWREQLVAAVKALQLGDMLAFYQRDIVHNGAGRYLLWSQGQQPAAGEMPKACDSQACLDRQWQYLAQ</sequence>
<dbReference type="Proteomes" id="UP000268033">
    <property type="component" value="Unassembled WGS sequence"/>
</dbReference>
<keyword evidence="15" id="KW-0732">Signal</keyword>
<dbReference type="InterPro" id="IPR054734">
    <property type="entry name" value="PqqF-like_C_4"/>
</dbReference>
<feature type="domain" description="Coenzyme PQQ synthesis protein F-like C-terminal lobe" evidence="19">
    <location>
        <begin position="771"/>
        <end position="870"/>
    </location>
</feature>
<dbReference type="STRING" id="584787.GCA_001247655_03484"/>
<keyword evidence="9" id="KW-0862">Zinc</keyword>
<evidence type="ECO:0000256" key="3">
    <source>
        <dbReference type="ARBA" id="ARBA00007261"/>
    </source>
</evidence>
<dbReference type="InterPro" id="IPR001431">
    <property type="entry name" value="Pept_M16_Zn_BS"/>
</dbReference>
<evidence type="ECO:0000259" key="16">
    <source>
        <dbReference type="Pfam" id="PF00675"/>
    </source>
</evidence>
<dbReference type="PANTHER" id="PTHR43690:SF18">
    <property type="entry name" value="INSULIN-DEGRADING ENZYME-RELATED"/>
    <property type="match status" value="1"/>
</dbReference>
<evidence type="ECO:0000256" key="7">
    <source>
        <dbReference type="ARBA" id="ARBA00022723"/>
    </source>
</evidence>
<dbReference type="Pfam" id="PF00675">
    <property type="entry name" value="Peptidase_M16"/>
    <property type="match status" value="1"/>
</dbReference>
<evidence type="ECO:0000256" key="6">
    <source>
        <dbReference type="ARBA" id="ARBA00022670"/>
    </source>
</evidence>
<evidence type="ECO:0000256" key="9">
    <source>
        <dbReference type="ARBA" id="ARBA00022833"/>
    </source>
</evidence>